<dbReference type="Proteomes" id="UP000032180">
    <property type="component" value="Chromosome 11"/>
</dbReference>
<feature type="compositionally biased region" description="Basic and acidic residues" evidence="4">
    <location>
        <begin position="62"/>
        <end position="153"/>
    </location>
</feature>
<dbReference type="Gene3D" id="3.30.200.20">
    <property type="entry name" value="Phosphorylase Kinase, domain 1"/>
    <property type="match status" value="1"/>
</dbReference>
<dbReference type="GO" id="GO:0004672">
    <property type="term" value="F:protein kinase activity"/>
    <property type="evidence" value="ECO:0007669"/>
    <property type="project" value="InterPro"/>
</dbReference>
<evidence type="ECO:0000256" key="1">
    <source>
        <dbReference type="ARBA" id="ARBA00000900"/>
    </source>
</evidence>
<feature type="compositionally biased region" description="Polar residues" evidence="4">
    <location>
        <begin position="21"/>
        <end position="32"/>
    </location>
</feature>
<reference evidence="6" key="3">
    <citation type="submission" date="2015-04" db="UniProtKB">
        <authorList>
            <consortium name="EnsemblPlants"/>
        </authorList>
    </citation>
    <scope>IDENTIFICATION</scope>
</reference>
<dbReference type="SMART" id="SM00220">
    <property type="entry name" value="S_TKc"/>
    <property type="match status" value="1"/>
</dbReference>
<name>A0A0D9XU77_9ORYZ</name>
<dbReference type="PROSITE" id="PS50011">
    <property type="entry name" value="PROTEIN_KINASE_DOM"/>
    <property type="match status" value="1"/>
</dbReference>
<dbReference type="GO" id="GO:0061630">
    <property type="term" value="F:ubiquitin protein ligase activity"/>
    <property type="evidence" value="ECO:0007669"/>
    <property type="project" value="UniProtKB-EC"/>
</dbReference>
<evidence type="ECO:0000256" key="2">
    <source>
        <dbReference type="ARBA" id="ARBA00012483"/>
    </source>
</evidence>
<protein>
    <recommendedName>
        <fullName evidence="2">RING-type E3 ubiquitin transferase</fullName>
        <ecNumber evidence="2">2.3.2.27</ecNumber>
    </recommendedName>
</protein>
<dbReference type="InterPro" id="IPR000719">
    <property type="entry name" value="Prot_kinase_dom"/>
</dbReference>
<accession>A0A0D9XU77</accession>
<dbReference type="Pfam" id="PF07714">
    <property type="entry name" value="PK_Tyr_Ser-Thr"/>
    <property type="match status" value="1"/>
</dbReference>
<dbReference type="InterPro" id="IPR051348">
    <property type="entry name" value="U-box_ubiquitin_ligases"/>
</dbReference>
<dbReference type="GO" id="GO:0005524">
    <property type="term" value="F:ATP binding"/>
    <property type="evidence" value="ECO:0007669"/>
    <property type="project" value="InterPro"/>
</dbReference>
<dbReference type="PANTHER" id="PTHR45647:SF154">
    <property type="entry name" value="OS11G0618300 PROTEIN"/>
    <property type="match status" value="1"/>
</dbReference>
<proteinExistence type="predicted"/>
<dbReference type="CDD" id="cd06503">
    <property type="entry name" value="ATP-synt_Fo_b"/>
    <property type="match status" value="1"/>
</dbReference>
<dbReference type="SUPFAM" id="SSF56112">
    <property type="entry name" value="Protein kinase-like (PK-like)"/>
    <property type="match status" value="1"/>
</dbReference>
<evidence type="ECO:0000313" key="6">
    <source>
        <dbReference type="EnsemblPlants" id="LPERR11G16260.1"/>
    </source>
</evidence>
<keyword evidence="3" id="KW-0833">Ubl conjugation pathway</keyword>
<dbReference type="eggNOG" id="ENOG502QQ1P">
    <property type="taxonomic scope" value="Eukaryota"/>
</dbReference>
<dbReference type="EnsemblPlants" id="LPERR11G16260.1">
    <property type="protein sequence ID" value="LPERR11G16260.1"/>
    <property type="gene ID" value="LPERR11G16260"/>
</dbReference>
<feature type="domain" description="Protein kinase" evidence="5">
    <location>
        <begin position="190"/>
        <end position="476"/>
    </location>
</feature>
<evidence type="ECO:0000313" key="7">
    <source>
        <dbReference type="Proteomes" id="UP000032180"/>
    </source>
</evidence>
<reference evidence="6 7" key="1">
    <citation type="submission" date="2012-08" db="EMBL/GenBank/DDBJ databases">
        <title>Oryza genome evolution.</title>
        <authorList>
            <person name="Wing R.A."/>
        </authorList>
    </citation>
    <scope>NUCLEOTIDE SEQUENCE</scope>
</reference>
<reference evidence="7" key="2">
    <citation type="submission" date="2013-12" db="EMBL/GenBank/DDBJ databases">
        <authorList>
            <person name="Yu Y."/>
            <person name="Lee S."/>
            <person name="de Baynast K."/>
            <person name="Wissotski M."/>
            <person name="Liu L."/>
            <person name="Talag J."/>
            <person name="Goicoechea J."/>
            <person name="Angelova A."/>
            <person name="Jetty R."/>
            <person name="Kudrna D."/>
            <person name="Golser W."/>
            <person name="Rivera L."/>
            <person name="Zhang J."/>
            <person name="Wing R."/>
        </authorList>
    </citation>
    <scope>NUCLEOTIDE SEQUENCE</scope>
</reference>
<comment type="catalytic activity">
    <reaction evidence="1">
        <text>S-ubiquitinyl-[E2 ubiquitin-conjugating enzyme]-L-cysteine + [acceptor protein]-L-lysine = [E2 ubiquitin-conjugating enzyme]-L-cysteine + N(6)-ubiquitinyl-[acceptor protein]-L-lysine.</text>
        <dbReference type="EC" id="2.3.2.27"/>
    </reaction>
</comment>
<dbReference type="AlphaFoldDB" id="A0A0D9XU77"/>
<evidence type="ECO:0000259" key="5">
    <source>
        <dbReference type="PROSITE" id="PS50011"/>
    </source>
</evidence>
<feature type="region of interest" description="Disordered" evidence="4">
    <location>
        <begin position="1"/>
        <end position="172"/>
    </location>
</feature>
<dbReference type="Gene3D" id="1.10.510.10">
    <property type="entry name" value="Transferase(Phosphotransferase) domain 1"/>
    <property type="match status" value="1"/>
</dbReference>
<dbReference type="STRING" id="77586.A0A0D9XU77"/>
<dbReference type="InterPro" id="IPR011009">
    <property type="entry name" value="Kinase-like_dom_sf"/>
</dbReference>
<dbReference type="Gramene" id="LPERR11G16260.1">
    <property type="protein sequence ID" value="LPERR11G16260.1"/>
    <property type="gene ID" value="LPERR11G16260"/>
</dbReference>
<sequence>MAAMQQKGRLPAGLHGGGHQNPAQQARRSTIGIQGGGHEKTAPAAVKSYQKQAVLRPNTGDQKLKDKDKREQERREKEKKKVQERLEKERKKAQERPEEERKKAQERREQERKKAQERLKQERKKAQEHLEEERKKVQERLEKERKKVQEQREKKKKKVEQPCGQDRKSSNGKVQFIMYETLDIDAAVSKPDKRLRGTGTVYSVYKSKLGAITIPNEGAVPSMEEFTQAVETFKTIQHPNLANLVGACTQRRVLIYELLPDGTLEDRLTDENQKKSFTWKDRVTVAAGICSALDYLHRNKPKLIIHDDLKPSNIHFGTDSVCKLTNFGVSSLLRSTKHVSFLEQVVEGFVQALKDTDASKIQIQKDVSGLGTILLQLGTGRSNTDGLRDFVAEELGDDRVFQGKSTAQKEKILGKVVDPELKSDSVKAAAARMLFLGLRCTDPAGKQCPNLASEVLPQIKSCIADSGMVRVHRFCF</sequence>
<dbReference type="EC" id="2.3.2.27" evidence="2"/>
<keyword evidence="7" id="KW-1185">Reference proteome</keyword>
<dbReference type="PANTHER" id="PTHR45647">
    <property type="entry name" value="OS02G0152300 PROTEIN"/>
    <property type="match status" value="1"/>
</dbReference>
<organism evidence="6 7">
    <name type="scientific">Leersia perrieri</name>
    <dbReference type="NCBI Taxonomy" id="77586"/>
    <lineage>
        <taxon>Eukaryota</taxon>
        <taxon>Viridiplantae</taxon>
        <taxon>Streptophyta</taxon>
        <taxon>Embryophyta</taxon>
        <taxon>Tracheophyta</taxon>
        <taxon>Spermatophyta</taxon>
        <taxon>Magnoliopsida</taxon>
        <taxon>Liliopsida</taxon>
        <taxon>Poales</taxon>
        <taxon>Poaceae</taxon>
        <taxon>BOP clade</taxon>
        <taxon>Oryzoideae</taxon>
        <taxon>Oryzeae</taxon>
        <taxon>Oryzinae</taxon>
        <taxon>Leersia</taxon>
    </lineage>
</organism>
<dbReference type="HOGENOM" id="CLU_574118_0_0_1"/>
<dbReference type="InterPro" id="IPR001245">
    <property type="entry name" value="Ser-Thr/Tyr_kinase_cat_dom"/>
</dbReference>
<evidence type="ECO:0000256" key="3">
    <source>
        <dbReference type="ARBA" id="ARBA00022786"/>
    </source>
</evidence>
<evidence type="ECO:0000256" key="4">
    <source>
        <dbReference type="SAM" id="MobiDB-lite"/>
    </source>
</evidence>